<dbReference type="GO" id="GO:0016746">
    <property type="term" value="F:acyltransferase activity"/>
    <property type="evidence" value="ECO:0007669"/>
    <property type="project" value="UniProtKB-KW"/>
</dbReference>
<accession>A0ABU3HPV0</accession>
<keyword evidence="1" id="KW-1133">Transmembrane helix</keyword>
<feature type="transmembrane region" description="Helical" evidence="1">
    <location>
        <begin position="50"/>
        <end position="74"/>
    </location>
</feature>
<gene>
    <name evidence="3" type="ORF">RAM70_19405</name>
</gene>
<dbReference type="InterPro" id="IPR002656">
    <property type="entry name" value="Acyl_transf_3_dom"/>
</dbReference>
<dbReference type="EMBL" id="JAVSJA010000001">
    <property type="protein sequence ID" value="MDT3676574.1"/>
    <property type="molecule type" value="Genomic_DNA"/>
</dbReference>
<feature type="transmembrane region" description="Helical" evidence="1">
    <location>
        <begin position="95"/>
        <end position="114"/>
    </location>
</feature>
<dbReference type="Pfam" id="PF01757">
    <property type="entry name" value="Acyl_transf_3"/>
    <property type="match status" value="1"/>
</dbReference>
<keyword evidence="1" id="KW-0472">Membrane</keyword>
<feature type="domain" description="Acyltransferase 3" evidence="2">
    <location>
        <begin position="10"/>
        <end position="321"/>
    </location>
</feature>
<reference evidence="3" key="1">
    <citation type="submission" date="2023-08" db="EMBL/GenBank/DDBJ databases">
        <authorList>
            <person name="Park H.-K."/>
            <person name="Kim I.-S."/>
        </authorList>
    </citation>
    <scope>NUCLEOTIDE SEQUENCE</scope>
    <source>
        <strain evidence="3">NRERC-220</strain>
    </source>
</reference>
<feature type="transmembrane region" description="Helical" evidence="1">
    <location>
        <begin position="152"/>
        <end position="172"/>
    </location>
</feature>
<dbReference type="PANTHER" id="PTHR23028:SF53">
    <property type="entry name" value="ACYL_TRANSF_3 DOMAIN-CONTAINING PROTEIN"/>
    <property type="match status" value="1"/>
</dbReference>
<feature type="transmembrane region" description="Helical" evidence="1">
    <location>
        <begin position="304"/>
        <end position="324"/>
    </location>
</feature>
<dbReference type="RefSeq" id="WP_158524805.1">
    <property type="nucleotide sequence ID" value="NZ_JAVSJA010000001.1"/>
</dbReference>
<sequence length="346" mass="39598">MGYFSMKRIVGLDSLRAMAALWVMIGHGAVPPITAGHDESSFFPWALNGIYGGSFSGPAAVIVFFVISGFCVHYPYSCHKKFNLGEFFVRRYLRILLPMAAAILIIRAVGYIPWDSPRLLSGIPGWSLVAELIYYSLYPLLVIIGQRVKWINLFYITFIIGIFFAFTVPINNINYPAWGYRGDWILGLPCWLLGILLAESLKNPLPNPTSSSIWTWRIGAIILGSITRNLAFQRIIGNHLTLNFFAIYVFFWLLREVSYYNKQENKPLAFLEWAGLWSYSLFLIHPLAFYLFKSMQLPSFGYMVDWFLKFNFVLLLSIAFYFAVEKPSHLLSRRIGQMLTISPSQS</sequence>
<feature type="transmembrane region" description="Helical" evidence="1">
    <location>
        <begin position="236"/>
        <end position="254"/>
    </location>
</feature>
<evidence type="ECO:0000259" key="2">
    <source>
        <dbReference type="Pfam" id="PF01757"/>
    </source>
</evidence>
<dbReference type="Proteomes" id="UP001180650">
    <property type="component" value="Unassembled WGS sequence"/>
</dbReference>
<dbReference type="InterPro" id="IPR050879">
    <property type="entry name" value="Acyltransferase_3"/>
</dbReference>
<keyword evidence="1" id="KW-0812">Transmembrane</keyword>
<feature type="transmembrane region" description="Helical" evidence="1">
    <location>
        <begin position="274"/>
        <end position="292"/>
    </location>
</feature>
<name>A0ABU3HPV0_9CHRO</name>
<keyword evidence="3" id="KW-0808">Transferase</keyword>
<feature type="transmembrane region" description="Helical" evidence="1">
    <location>
        <begin position="12"/>
        <end position="30"/>
    </location>
</feature>
<evidence type="ECO:0000313" key="4">
    <source>
        <dbReference type="Proteomes" id="UP001180650"/>
    </source>
</evidence>
<proteinExistence type="predicted"/>
<evidence type="ECO:0000256" key="1">
    <source>
        <dbReference type="SAM" id="Phobius"/>
    </source>
</evidence>
<comment type="caution">
    <text evidence="3">The sequence shown here is derived from an EMBL/GenBank/DDBJ whole genome shotgun (WGS) entry which is preliminary data.</text>
</comment>
<protein>
    <submittedName>
        <fullName evidence="3">Acyltransferase</fullName>
        <ecNumber evidence="3">2.3.-.-</ecNumber>
    </submittedName>
</protein>
<evidence type="ECO:0000313" key="3">
    <source>
        <dbReference type="EMBL" id="MDT3676574.1"/>
    </source>
</evidence>
<keyword evidence="3" id="KW-0012">Acyltransferase</keyword>
<dbReference type="EC" id="2.3.-.-" evidence="3"/>
<keyword evidence="4" id="KW-1185">Reference proteome</keyword>
<feature type="transmembrane region" description="Helical" evidence="1">
    <location>
        <begin position="126"/>
        <end position="145"/>
    </location>
</feature>
<organism evidence="3 4">
    <name type="scientific">Microcystis wesenbergii NRERC-220</name>
    <dbReference type="NCBI Taxonomy" id="3068991"/>
    <lineage>
        <taxon>Bacteria</taxon>
        <taxon>Bacillati</taxon>
        <taxon>Cyanobacteriota</taxon>
        <taxon>Cyanophyceae</taxon>
        <taxon>Oscillatoriophycideae</taxon>
        <taxon>Chroococcales</taxon>
        <taxon>Microcystaceae</taxon>
        <taxon>Microcystis</taxon>
    </lineage>
</organism>
<dbReference type="PANTHER" id="PTHR23028">
    <property type="entry name" value="ACETYLTRANSFERASE"/>
    <property type="match status" value="1"/>
</dbReference>